<feature type="compositionally biased region" description="Low complexity" evidence="1">
    <location>
        <begin position="310"/>
        <end position="325"/>
    </location>
</feature>
<reference evidence="3 4" key="1">
    <citation type="journal article" date="2013" name="Nat. Commun.">
        <title>The evolution and pathogenic mechanisms of the rice sheath blight pathogen.</title>
        <authorList>
            <person name="Zheng A."/>
            <person name="Lin R."/>
            <person name="Xu L."/>
            <person name="Qin P."/>
            <person name="Tang C."/>
            <person name="Ai P."/>
            <person name="Zhang D."/>
            <person name="Liu Y."/>
            <person name="Sun Z."/>
            <person name="Feng H."/>
            <person name="Wang Y."/>
            <person name="Chen Y."/>
            <person name="Liang X."/>
            <person name="Fu R."/>
            <person name="Li Q."/>
            <person name="Zhang J."/>
            <person name="Yu X."/>
            <person name="Xie Z."/>
            <person name="Ding L."/>
            <person name="Guan P."/>
            <person name="Tang J."/>
            <person name="Liang Y."/>
            <person name="Wang S."/>
            <person name="Deng Q."/>
            <person name="Li S."/>
            <person name="Zhu J."/>
            <person name="Wang L."/>
            <person name="Liu H."/>
            <person name="Li P."/>
        </authorList>
    </citation>
    <scope>NUCLEOTIDE SEQUENCE [LARGE SCALE GENOMIC DNA]</scope>
    <source>
        <strain evidence="4">AG-1 IA</strain>
    </source>
</reference>
<gene>
    <name evidence="3" type="ORF">AG1IA_01026</name>
</gene>
<dbReference type="OrthoDB" id="6415790at2759"/>
<proteinExistence type="predicted"/>
<feature type="region of interest" description="Disordered" evidence="1">
    <location>
        <begin position="162"/>
        <end position="196"/>
    </location>
</feature>
<evidence type="ECO:0000313" key="4">
    <source>
        <dbReference type="Proteomes" id="UP000011668"/>
    </source>
</evidence>
<dbReference type="EMBL" id="AFRT01000239">
    <property type="protein sequence ID" value="ELU44945.1"/>
    <property type="molecule type" value="Genomic_DNA"/>
</dbReference>
<feature type="compositionally biased region" description="Low complexity" evidence="1">
    <location>
        <begin position="990"/>
        <end position="1016"/>
    </location>
</feature>
<accession>L8X409</accession>
<feature type="region of interest" description="Disordered" evidence="1">
    <location>
        <begin position="246"/>
        <end position="277"/>
    </location>
</feature>
<evidence type="ECO:0000313" key="3">
    <source>
        <dbReference type="EMBL" id="ELU44945.1"/>
    </source>
</evidence>
<feature type="compositionally biased region" description="Low complexity" evidence="1">
    <location>
        <begin position="879"/>
        <end position="898"/>
    </location>
</feature>
<feature type="compositionally biased region" description="Low complexity" evidence="1">
    <location>
        <begin position="55"/>
        <end position="64"/>
    </location>
</feature>
<feature type="compositionally biased region" description="Polar residues" evidence="1">
    <location>
        <begin position="131"/>
        <end position="143"/>
    </location>
</feature>
<feature type="region of interest" description="Disordered" evidence="1">
    <location>
        <begin position="840"/>
        <end position="954"/>
    </location>
</feature>
<feature type="compositionally biased region" description="Low complexity" evidence="1">
    <location>
        <begin position="168"/>
        <end position="177"/>
    </location>
</feature>
<dbReference type="SMART" id="SM00444">
    <property type="entry name" value="GYF"/>
    <property type="match status" value="1"/>
</dbReference>
<feature type="region of interest" description="Disordered" evidence="1">
    <location>
        <begin position="743"/>
        <end position="795"/>
    </location>
</feature>
<feature type="compositionally biased region" description="Low complexity" evidence="1">
    <location>
        <begin position="785"/>
        <end position="795"/>
    </location>
</feature>
<dbReference type="InterPro" id="IPR003169">
    <property type="entry name" value="GYF"/>
</dbReference>
<dbReference type="InterPro" id="IPR035445">
    <property type="entry name" value="GYF-like_dom_sf"/>
</dbReference>
<dbReference type="HOGENOM" id="CLU_269914_0_0_1"/>
<feature type="compositionally biased region" description="Low complexity" evidence="1">
    <location>
        <begin position="1023"/>
        <end position="1036"/>
    </location>
</feature>
<feature type="compositionally biased region" description="Pro residues" evidence="1">
    <location>
        <begin position="751"/>
        <end position="763"/>
    </location>
</feature>
<feature type="compositionally biased region" description="Polar residues" evidence="1">
    <location>
        <begin position="334"/>
        <end position="347"/>
    </location>
</feature>
<feature type="region of interest" description="Disordered" evidence="1">
    <location>
        <begin position="428"/>
        <end position="503"/>
    </location>
</feature>
<feature type="region of interest" description="Disordered" evidence="1">
    <location>
        <begin position="1233"/>
        <end position="1266"/>
    </location>
</feature>
<dbReference type="AlphaFoldDB" id="L8X409"/>
<feature type="compositionally biased region" description="Basic and acidic residues" evidence="1">
    <location>
        <begin position="840"/>
        <end position="850"/>
    </location>
</feature>
<dbReference type="Proteomes" id="UP000011668">
    <property type="component" value="Unassembled WGS sequence"/>
</dbReference>
<dbReference type="PANTHER" id="PTHR14445:SF36">
    <property type="entry name" value="FI03272P-RELATED"/>
    <property type="match status" value="1"/>
</dbReference>
<evidence type="ECO:0000256" key="1">
    <source>
        <dbReference type="SAM" id="MobiDB-lite"/>
    </source>
</evidence>
<dbReference type="STRING" id="983506.L8X409"/>
<comment type="caution">
    <text evidence="3">The sequence shown here is derived from an EMBL/GenBank/DDBJ whole genome shotgun (WGS) entry which is preliminary data.</text>
</comment>
<feature type="compositionally biased region" description="Low complexity" evidence="1">
    <location>
        <begin position="926"/>
        <end position="936"/>
    </location>
</feature>
<keyword evidence="4" id="KW-1185">Reference proteome</keyword>
<dbReference type="InterPro" id="IPR051640">
    <property type="entry name" value="GRB10-interact_GYF"/>
</dbReference>
<protein>
    <submittedName>
        <fullName evidence="3">GYF domain-containing protein</fullName>
    </submittedName>
</protein>
<dbReference type="GO" id="GO:0005829">
    <property type="term" value="C:cytosol"/>
    <property type="evidence" value="ECO:0007669"/>
    <property type="project" value="TreeGrafter"/>
</dbReference>
<evidence type="ECO:0000259" key="2">
    <source>
        <dbReference type="PROSITE" id="PS50829"/>
    </source>
</evidence>
<sequence>MTSASSLHFGPEWMRKPSRTSLTPLSPNTGNSPGTTSSLLPTPPNAGATQLPNVSSYSSLLTSASPPPQIKSEDENYPFRYSKDQLLRVWKDGGGRGGLGLEVERWPGIVREVGGEPQGVKEMTPDERKLFSTNVNSDPPMRRNTTNLSLASDRQQNKIGQGIGIGLGPASPRGIGPPRRRGTGATDDPASGPFLPRKLSLSSSLLAGNIANAPNSPAGPLPSPRTRLPALDNPDAVADVWARGAPAAPVDSPWSAMGTRRRTNEGTTPRGWGNGGGTPGIGLGIGRGISFGSLANGAPSGNGSTDEKLSPSVSPGPGSGPVSNPDAIVPASEDSVSQPGSTGDAIQSPALATNTIYTTNGLAAPELTEDFANIQWSYKDPTGQIQGPFVGATMQQWFEAGYFAEDLLIKRTHIDSDFEPLREFRRRAPPVRPGESHTQMFLSPLAPRAPPNLPPPQSLLRGQNTPPNPSPRLAHLMTSIHDASSHGPMSAGAGGGSPLANSPASSAAAAVRSATLDSYLASGQNGLTGDGLVAGGGAVLTNAALERKKREDFIQSLRERELAMGVGASSPQPFASTGPFGGAFAPNPAPQFSQFAPGAPSFSNRLNVPMPPAPLPIPVNNASLSVVSPFPHNGPVLWSSSDQMLTPGAYAPSSNEFDHGTIYQSVPNHQGTWQAPVPTWENEQELPPAVEAAVNIAEEPLHTPISDAHVHDSPSSLHPELPIETEVENIIAVLEDTKIQEAEVKEEDEPAPQPEPVPAPAPAPTASETSPTPVNKRKGKKTVSKEPSVSTSVSASIIAPAPAPVSSPGTTPATVWATTEHEKPASLSLREIQEAEERKAEARKAAERVAKASVPAPNAGTATDEAAGVTGSWGLPQVGARSNAPAQAAAGATNNGPAWTKPAVVSTGKKTMKEIQEEEERRKKAAAVNANTTKEVPPATATQQAAKRAYADSAKNVTAAGAGAGAGAGAWSTVGPQGKVNGPPAVIRQPSSSATTAPATRAVPGSSAPRPSSSASNATQPTSANPSAAAKPAKPAAVDETPVAPSLDFLKWLKESLKGLNGINVEEFMQMLLSFPLDPSPAVIEIISDSIYANSSTLDGRRFAAEFCQKRKADAAAARIKPGSTSGVKVPRASLAEDATETRAIRVGVQDGSEETQGRTQVVVVPHERLCKSASGVCFGRCNFFNPYFFAAEGQKVMCRGRRLAYDCSYEFGECVENVRSGWWRPKISGRKPEMTTGFGTDDKLHAVRPTPSLKSGTTRGGGVGN</sequence>
<feature type="region of interest" description="Disordered" evidence="1">
    <location>
        <begin position="975"/>
        <end position="1039"/>
    </location>
</feature>
<feature type="compositionally biased region" description="Polar residues" evidence="1">
    <location>
        <begin position="19"/>
        <end position="31"/>
    </location>
</feature>
<feature type="compositionally biased region" description="Low complexity" evidence="1">
    <location>
        <begin position="764"/>
        <end position="773"/>
    </location>
</feature>
<feature type="region of interest" description="Disordered" evidence="1">
    <location>
        <begin position="1"/>
        <end position="77"/>
    </location>
</feature>
<feature type="region of interest" description="Disordered" evidence="1">
    <location>
        <begin position="296"/>
        <end position="347"/>
    </location>
</feature>
<feature type="region of interest" description="Disordered" evidence="1">
    <location>
        <begin position="115"/>
        <end position="143"/>
    </location>
</feature>
<dbReference type="Gene3D" id="3.30.1490.40">
    <property type="match status" value="1"/>
</dbReference>
<name>L8X409_THACA</name>
<dbReference type="CDD" id="cd00072">
    <property type="entry name" value="GYF"/>
    <property type="match status" value="1"/>
</dbReference>
<dbReference type="OMA" id="THLDTEW"/>
<feature type="domain" description="GYF" evidence="2">
    <location>
        <begin position="373"/>
        <end position="422"/>
    </location>
</feature>
<dbReference type="SUPFAM" id="SSF55277">
    <property type="entry name" value="GYF domain"/>
    <property type="match status" value="1"/>
</dbReference>
<organism evidence="3 4">
    <name type="scientific">Thanatephorus cucumeris (strain AG1-IA)</name>
    <name type="common">Rice sheath blight fungus</name>
    <name type="synonym">Rhizoctonia solani</name>
    <dbReference type="NCBI Taxonomy" id="983506"/>
    <lineage>
        <taxon>Eukaryota</taxon>
        <taxon>Fungi</taxon>
        <taxon>Dikarya</taxon>
        <taxon>Basidiomycota</taxon>
        <taxon>Agaricomycotina</taxon>
        <taxon>Agaricomycetes</taxon>
        <taxon>Cantharellales</taxon>
        <taxon>Ceratobasidiaceae</taxon>
        <taxon>Rhizoctonia</taxon>
        <taxon>Rhizoctonia solani AG-1</taxon>
    </lineage>
</organism>
<feature type="compositionally biased region" description="Basic and acidic residues" evidence="1">
    <location>
        <begin position="911"/>
        <end position="922"/>
    </location>
</feature>
<dbReference type="Pfam" id="PF02213">
    <property type="entry name" value="GYF"/>
    <property type="match status" value="1"/>
</dbReference>
<dbReference type="PANTHER" id="PTHR14445">
    <property type="entry name" value="GRB10 INTERACTING GYF PROTEIN"/>
    <property type="match status" value="1"/>
</dbReference>
<feature type="compositionally biased region" description="Pro residues" evidence="1">
    <location>
        <begin position="447"/>
        <end position="457"/>
    </location>
</feature>
<dbReference type="PROSITE" id="PS50829">
    <property type="entry name" value="GYF"/>
    <property type="match status" value="1"/>
</dbReference>